<dbReference type="STRING" id="44010.AWC00_02555"/>
<evidence type="ECO:0000259" key="1">
    <source>
        <dbReference type="Pfam" id="PF20729"/>
    </source>
</evidence>
<evidence type="ECO:0000313" key="2">
    <source>
        <dbReference type="EMBL" id="BBZ40180.1"/>
    </source>
</evidence>
<proteinExistence type="predicted"/>
<accession>A0A1X1TPX9</accession>
<dbReference type="Pfam" id="PF20729">
    <property type="entry name" value="PE-PGRS_C"/>
    <property type="match status" value="1"/>
</dbReference>
<dbReference type="NCBIfam" id="NF038019">
    <property type="entry name" value="PE_process_PecA"/>
    <property type="match status" value="1"/>
</dbReference>
<evidence type="ECO:0000313" key="3">
    <source>
        <dbReference type="Proteomes" id="UP000467385"/>
    </source>
</evidence>
<gene>
    <name evidence="2" type="ORF">MCNS_32430</name>
</gene>
<protein>
    <recommendedName>
        <fullName evidence="1">PE cleavage protein A C-terminal domain-containing protein</fullName>
    </recommendedName>
</protein>
<dbReference type="InterPro" id="IPR048054">
    <property type="entry name" value="PecA_C"/>
</dbReference>
<organism evidence="2 3">
    <name type="scientific">Mycobacterium conspicuum</name>
    <dbReference type="NCBI Taxonomy" id="44010"/>
    <lineage>
        <taxon>Bacteria</taxon>
        <taxon>Bacillati</taxon>
        <taxon>Actinomycetota</taxon>
        <taxon>Actinomycetes</taxon>
        <taxon>Mycobacteriales</taxon>
        <taxon>Mycobacteriaceae</taxon>
        <taxon>Mycobacterium</taxon>
    </lineage>
</organism>
<dbReference type="Proteomes" id="UP000467385">
    <property type="component" value="Chromosome"/>
</dbReference>
<dbReference type="OrthoDB" id="5190013at2"/>
<dbReference type="Gene3D" id="2.40.70.10">
    <property type="entry name" value="Acid Proteases"/>
    <property type="match status" value="1"/>
</dbReference>
<dbReference type="InterPro" id="IPR021109">
    <property type="entry name" value="Peptidase_aspartic_dom_sf"/>
</dbReference>
<sequence>MFTYGTSQQNLTEFAVSFNTTINFGNGIVTAPTEVNVPIFSIEHLNVSLIDPITISLPGGLSPIEISKIPVTLAYPDLPPFTKTFPLGDSGAQGILGVGASGLEPSSPVTTALPGQLSQGVLINAPGGYLEFGPNPLTPGVSVPGSPITTLDVQINDGPLTTVTAAIDAGGQYGSIPSSLVPSTVPVTSPGLPVSFGEALPPGTEISVYTSNGQTLLYQFTTTATQSPVVTPGTPSASNLFNTGFVPFMDQPIYIANGPNAGSPGIPGAFAPNLGTTIFDL</sequence>
<keyword evidence="3" id="KW-1185">Reference proteome</keyword>
<dbReference type="GO" id="GO:0004190">
    <property type="term" value="F:aspartic-type endopeptidase activity"/>
    <property type="evidence" value="ECO:0007669"/>
    <property type="project" value="InterPro"/>
</dbReference>
<reference evidence="2 3" key="1">
    <citation type="journal article" date="2019" name="Emerg. Microbes Infect.">
        <title>Comprehensive subspecies identification of 175 nontuberculous mycobacteria species based on 7547 genomic profiles.</title>
        <authorList>
            <person name="Matsumoto Y."/>
            <person name="Kinjo T."/>
            <person name="Motooka D."/>
            <person name="Nabeya D."/>
            <person name="Jung N."/>
            <person name="Uechi K."/>
            <person name="Horii T."/>
            <person name="Iida T."/>
            <person name="Fujita J."/>
            <person name="Nakamura S."/>
        </authorList>
    </citation>
    <scope>NUCLEOTIDE SEQUENCE [LARGE SCALE GENOMIC DNA]</scope>
    <source>
        <strain evidence="2 3">JCM 14738</strain>
    </source>
</reference>
<feature type="domain" description="PE cleavage protein A C-terminal" evidence="1">
    <location>
        <begin position="4"/>
        <end position="260"/>
    </location>
</feature>
<dbReference type="AlphaFoldDB" id="A0A1X1TPX9"/>
<dbReference type="EMBL" id="AP022613">
    <property type="protein sequence ID" value="BBZ40180.1"/>
    <property type="molecule type" value="Genomic_DNA"/>
</dbReference>
<name>A0A1X1TPX9_9MYCO</name>